<dbReference type="PROSITE" id="PS01131">
    <property type="entry name" value="RRNA_A_DIMETH"/>
    <property type="match status" value="1"/>
</dbReference>
<dbReference type="Proteomes" id="UP000008698">
    <property type="component" value="Unassembled WGS sequence"/>
</dbReference>
<evidence type="ECO:0000256" key="9">
    <source>
        <dbReference type="RuleBase" id="RU362106"/>
    </source>
</evidence>
<comment type="similarity">
    <text evidence="8 9">Belongs to the class I-like SAM-binding methyltransferase superfamily. rRNA adenine N(6)-methyltransferase family.</text>
</comment>
<dbReference type="Pfam" id="PF00398">
    <property type="entry name" value="RrnaAD"/>
    <property type="match status" value="1"/>
</dbReference>
<dbReference type="SMART" id="SM00650">
    <property type="entry name" value="rADc"/>
    <property type="match status" value="1"/>
</dbReference>
<keyword evidence="5 8" id="KW-0949">S-adenosyl-L-methionine</keyword>
<dbReference type="GeneID" id="9528911"/>
<dbReference type="PROSITE" id="PS51689">
    <property type="entry name" value="SAM_RNA_A_N6_MT"/>
    <property type="match status" value="1"/>
</dbReference>
<dbReference type="InterPro" id="IPR020596">
    <property type="entry name" value="rRNA_Ade_Mease_Trfase_CS"/>
</dbReference>
<evidence type="ECO:0000256" key="8">
    <source>
        <dbReference type="PROSITE-ProRule" id="PRU01026"/>
    </source>
</evidence>
<dbReference type="RefSeq" id="XP_003008719.1">
    <property type="nucleotide sequence ID" value="XM_003008673.1"/>
</dbReference>
<dbReference type="PANTHER" id="PTHR11727:SF7">
    <property type="entry name" value="DIMETHYLADENOSINE TRANSFERASE-RELATED"/>
    <property type="match status" value="1"/>
</dbReference>
<keyword evidence="4 8" id="KW-0808">Transferase</keyword>
<dbReference type="EC" id="2.1.1.-" evidence="9"/>
<dbReference type="NCBIfam" id="TIGR00755">
    <property type="entry name" value="ksgA"/>
    <property type="match status" value="1"/>
</dbReference>
<evidence type="ECO:0000256" key="6">
    <source>
        <dbReference type="ARBA" id="ARBA00022884"/>
    </source>
</evidence>
<keyword evidence="6 8" id="KW-0694">RNA-binding</keyword>
<feature type="domain" description="Ribosomal RNA adenine methylase transferase N-terminal" evidence="11">
    <location>
        <begin position="45"/>
        <end position="214"/>
    </location>
</feature>
<gene>
    <name evidence="12" type="ORF">VDBG_00400</name>
</gene>
<dbReference type="KEGG" id="val:VDBG_00400"/>
<feature type="binding site" evidence="8">
    <location>
        <position position="129"/>
    </location>
    <ligand>
        <name>S-adenosyl-L-methionine</name>
        <dbReference type="ChEBI" id="CHEBI:59789"/>
    </ligand>
</feature>
<evidence type="ECO:0000256" key="10">
    <source>
        <dbReference type="SAM" id="MobiDB-lite"/>
    </source>
</evidence>
<evidence type="ECO:0000259" key="11">
    <source>
        <dbReference type="SMART" id="SM00650"/>
    </source>
</evidence>
<proteinExistence type="inferred from homology"/>
<evidence type="ECO:0000256" key="5">
    <source>
        <dbReference type="ARBA" id="ARBA00022691"/>
    </source>
</evidence>
<evidence type="ECO:0000256" key="2">
    <source>
        <dbReference type="ARBA" id="ARBA00022552"/>
    </source>
</evidence>
<evidence type="ECO:0000256" key="3">
    <source>
        <dbReference type="ARBA" id="ARBA00022603"/>
    </source>
</evidence>
<reference evidence="13" key="1">
    <citation type="journal article" date="2011" name="PLoS Pathog.">
        <title>Comparative genomics yields insights into niche adaptation of plant vascular wilt pathogens.</title>
        <authorList>
            <person name="Klosterman S.J."/>
            <person name="Subbarao K.V."/>
            <person name="Kang S."/>
            <person name="Veronese P."/>
            <person name="Gold S.E."/>
            <person name="Thomma B.P.H.J."/>
            <person name="Chen Z."/>
            <person name="Henrissat B."/>
            <person name="Lee Y.-H."/>
            <person name="Park J."/>
            <person name="Garcia-Pedrajas M.D."/>
            <person name="Barbara D.J."/>
            <person name="Anchieta A."/>
            <person name="de Jonge R."/>
            <person name="Santhanam P."/>
            <person name="Maruthachalam K."/>
            <person name="Atallah Z."/>
            <person name="Amyotte S.G."/>
            <person name="Paz Z."/>
            <person name="Inderbitzin P."/>
            <person name="Hayes R.J."/>
            <person name="Heiman D.I."/>
            <person name="Young S."/>
            <person name="Zeng Q."/>
            <person name="Engels R."/>
            <person name="Galagan J."/>
            <person name="Cuomo C.A."/>
            <person name="Dobinson K.F."/>
            <person name="Ma L.-J."/>
        </authorList>
    </citation>
    <scope>NUCLEOTIDE SEQUENCE [LARGE SCALE GENOMIC DNA]</scope>
    <source>
        <strain evidence="13">VaMs.102 / ATCC MYA-4576 / FGSC 10136</strain>
    </source>
</reference>
<feature type="region of interest" description="Disordered" evidence="10">
    <location>
        <begin position="249"/>
        <end position="271"/>
    </location>
</feature>
<dbReference type="FunFam" id="3.40.50.150:FF:000081">
    <property type="entry name" value="rRNA adenine N(6)-methyltransferase"/>
    <property type="match status" value="1"/>
</dbReference>
<evidence type="ECO:0000256" key="4">
    <source>
        <dbReference type="ARBA" id="ARBA00022679"/>
    </source>
</evidence>
<feature type="region of interest" description="Disordered" evidence="10">
    <location>
        <begin position="1"/>
        <end position="25"/>
    </location>
</feature>
<dbReference type="eggNOG" id="KOG0820">
    <property type="taxonomic scope" value="Eukaryota"/>
</dbReference>
<sequence length="346" mass="38206">MGKAQGGKRNSSAAGSSPYAKPQKSNNVFKFNTNVGQHILKNPGVADAIVAKAGLKPTDTVLEIGPGTGNLTVRILENAKKLIAIEFDPRMAAEVTKRVQGTPEQRKLEVMLGDAIKVDWVPFDVLISNTPYQISSPLVFKMLAMPKPPRQAILMFQLEFGQRLVAKPGDKLYGRLSVNANFWATCSNVMKVSKANFRPPPQVDSCVVRIVPKQGSERPNIAFEEFDGLLRINYRVWAAMNNVALDDSLVEEEEGDDAADEEMDLDDEAAEQDDDGATDFFAALKPAEVEKTKSKRKKTKVAALVRHKIESALEKTELLEKRARQCDETDFLKLLHALNSEGIHFA</sequence>
<evidence type="ECO:0000313" key="12">
    <source>
        <dbReference type="EMBL" id="EEY14293.1"/>
    </source>
</evidence>
<dbReference type="InterPro" id="IPR011530">
    <property type="entry name" value="rRNA_adenine_dimethylase"/>
</dbReference>
<dbReference type="InterPro" id="IPR001737">
    <property type="entry name" value="KsgA/Erm"/>
</dbReference>
<dbReference type="EMBL" id="DS985214">
    <property type="protein sequence ID" value="EEY14293.1"/>
    <property type="molecule type" value="Genomic_DNA"/>
</dbReference>
<dbReference type="AlphaFoldDB" id="C9S5R7"/>
<dbReference type="Gene3D" id="1.10.8.480">
    <property type="match status" value="1"/>
</dbReference>
<dbReference type="HOGENOM" id="CLU_041220_2_0_1"/>
<dbReference type="GO" id="GO:0005730">
    <property type="term" value="C:nucleolus"/>
    <property type="evidence" value="ECO:0007669"/>
    <property type="project" value="TreeGrafter"/>
</dbReference>
<dbReference type="CDD" id="cd02440">
    <property type="entry name" value="AdoMet_MTases"/>
    <property type="match status" value="1"/>
</dbReference>
<name>C9S5R7_VERA1</name>
<dbReference type="STRING" id="526221.C9S5R7"/>
<evidence type="ECO:0000256" key="7">
    <source>
        <dbReference type="ARBA" id="ARBA00049478"/>
    </source>
</evidence>
<feature type="binding site" evidence="8">
    <location>
        <position position="65"/>
    </location>
    <ligand>
        <name>S-adenosyl-L-methionine</name>
        <dbReference type="ChEBI" id="CHEBI:59789"/>
    </ligand>
</feature>
<keyword evidence="2 9" id="KW-0698">rRNA processing</keyword>
<evidence type="ECO:0000256" key="1">
    <source>
        <dbReference type="ARBA" id="ARBA00002977"/>
    </source>
</evidence>
<dbReference type="OMA" id="ANYRTWC"/>
<accession>C9S5R7</accession>
<dbReference type="InterPro" id="IPR020598">
    <property type="entry name" value="rRNA_Ade_methylase_Trfase_N"/>
</dbReference>
<feature type="binding site" evidence="8">
    <location>
        <position position="114"/>
    </location>
    <ligand>
        <name>S-adenosyl-L-methionine</name>
        <dbReference type="ChEBI" id="CHEBI:59789"/>
    </ligand>
</feature>
<dbReference type="OrthoDB" id="74991at2759"/>
<keyword evidence="3 8" id="KW-0489">Methyltransferase</keyword>
<evidence type="ECO:0000313" key="13">
    <source>
        <dbReference type="Proteomes" id="UP000008698"/>
    </source>
</evidence>
<keyword evidence="13" id="KW-1185">Reference proteome</keyword>
<organism evidence="13">
    <name type="scientific">Verticillium alfalfae (strain VaMs.102 / ATCC MYA-4576 / FGSC 10136)</name>
    <name type="common">Verticillium wilt of alfalfa</name>
    <name type="synonym">Verticillium albo-atrum</name>
    <dbReference type="NCBI Taxonomy" id="526221"/>
    <lineage>
        <taxon>Eukaryota</taxon>
        <taxon>Fungi</taxon>
        <taxon>Dikarya</taxon>
        <taxon>Ascomycota</taxon>
        <taxon>Pezizomycotina</taxon>
        <taxon>Sordariomycetes</taxon>
        <taxon>Hypocreomycetidae</taxon>
        <taxon>Glomerellales</taxon>
        <taxon>Plectosphaerellaceae</taxon>
        <taxon>Verticillium</taxon>
    </lineage>
</organism>
<dbReference type="Gene3D" id="3.40.50.150">
    <property type="entry name" value="Vaccinia Virus protein VP39"/>
    <property type="match status" value="1"/>
</dbReference>
<dbReference type="GO" id="GO:0003723">
    <property type="term" value="F:RNA binding"/>
    <property type="evidence" value="ECO:0007669"/>
    <property type="project" value="UniProtKB-UniRule"/>
</dbReference>
<dbReference type="GO" id="GO:0052909">
    <property type="term" value="F:18S rRNA (adenine(1779)-N(6)/adenine(1780)-N(6))-dimethyltransferase activity"/>
    <property type="evidence" value="ECO:0007669"/>
    <property type="project" value="UniProtKB-EC"/>
</dbReference>
<comment type="catalytic activity">
    <reaction evidence="7">
        <text>adenosine(1779)/adenosine(1780) in 18S rRNA + 4 S-adenosyl-L-methionine = N(6)-dimethyladenosine(1779)/N(6)-dimethyladenosine(1780) in 18S rRNA + 4 S-adenosyl-L-homocysteine + 4 H(+)</text>
        <dbReference type="Rhea" id="RHEA:42780"/>
        <dbReference type="Rhea" id="RHEA-COMP:10234"/>
        <dbReference type="Rhea" id="RHEA-COMP:10236"/>
        <dbReference type="ChEBI" id="CHEBI:15378"/>
        <dbReference type="ChEBI" id="CHEBI:57856"/>
        <dbReference type="ChEBI" id="CHEBI:59789"/>
        <dbReference type="ChEBI" id="CHEBI:74411"/>
        <dbReference type="ChEBI" id="CHEBI:74493"/>
        <dbReference type="EC" id="2.1.1.183"/>
    </reaction>
</comment>
<feature type="binding site" evidence="8">
    <location>
        <position position="86"/>
    </location>
    <ligand>
        <name>S-adenosyl-L-methionine</name>
        <dbReference type="ChEBI" id="CHEBI:59789"/>
    </ligand>
</feature>
<dbReference type="PANTHER" id="PTHR11727">
    <property type="entry name" value="DIMETHYLADENOSINE TRANSFERASE"/>
    <property type="match status" value="1"/>
</dbReference>
<dbReference type="InterPro" id="IPR029063">
    <property type="entry name" value="SAM-dependent_MTases_sf"/>
</dbReference>
<protein>
    <recommendedName>
        <fullName evidence="9">rRNA adenine N(6)-methyltransferase</fullName>
        <ecNumber evidence="9">2.1.1.-</ecNumber>
    </recommendedName>
</protein>
<feature type="binding site" evidence="8">
    <location>
        <position position="38"/>
    </location>
    <ligand>
        <name>S-adenosyl-L-methionine</name>
        <dbReference type="ChEBI" id="CHEBI:59789"/>
    </ligand>
</feature>
<dbReference type="SUPFAM" id="SSF53335">
    <property type="entry name" value="S-adenosyl-L-methionine-dependent methyltransferases"/>
    <property type="match status" value="1"/>
</dbReference>
<feature type="binding site" evidence="8">
    <location>
        <position position="40"/>
    </location>
    <ligand>
        <name>S-adenosyl-L-methionine</name>
        <dbReference type="ChEBI" id="CHEBI:59789"/>
    </ligand>
</feature>
<comment type="function">
    <text evidence="1">Specifically dimethylates two adjacent adenosines in the loop of a conserved hairpin near the 3'-end of 18S rRNA in the 40S particle.</text>
</comment>